<name>A0AAW8YIQ4_PEDAC</name>
<protein>
    <submittedName>
        <fullName evidence="2">Uncharacterized protein</fullName>
    </submittedName>
</protein>
<reference evidence="2" key="1">
    <citation type="journal article" date="2023" name="PeerJ">
        <title>Selection and evaluation of lactic acid bacteria from chicken feces in Thailand as potential probiotics.</title>
        <authorList>
            <person name="Khurajog B."/>
            <person name="Disastra Y."/>
            <person name="Lawwyne L.D."/>
            <person name="Sirichokchatchawan W."/>
            <person name="Niyomtham W."/>
            <person name="Yindee J."/>
            <person name="Hampson D.J."/>
            <person name="Prapasarakul N."/>
        </authorList>
    </citation>
    <scope>NUCLEOTIDE SEQUENCE</scope>
    <source>
        <strain evidence="2">BF9</strain>
    </source>
</reference>
<reference evidence="2" key="2">
    <citation type="submission" date="2023-10" db="EMBL/GenBank/DDBJ databases">
        <authorList>
            <person name="Khurajog B."/>
        </authorList>
    </citation>
    <scope>NUCLEOTIDE SEQUENCE</scope>
    <source>
        <strain evidence="2">BF9</strain>
    </source>
</reference>
<dbReference type="AlphaFoldDB" id="A0AAW8YIQ4"/>
<feature type="signal peptide" evidence="1">
    <location>
        <begin position="1"/>
        <end position="26"/>
    </location>
</feature>
<evidence type="ECO:0000313" key="2">
    <source>
        <dbReference type="EMBL" id="MDV2622027.1"/>
    </source>
</evidence>
<accession>A0AAW8YIQ4</accession>
<dbReference type="EMBL" id="JAWJAV010000008">
    <property type="protein sequence ID" value="MDV2622027.1"/>
    <property type="molecule type" value="Genomic_DNA"/>
</dbReference>
<evidence type="ECO:0000313" key="3">
    <source>
        <dbReference type="Proteomes" id="UP001280897"/>
    </source>
</evidence>
<evidence type="ECO:0000256" key="1">
    <source>
        <dbReference type="SAM" id="SignalP"/>
    </source>
</evidence>
<proteinExistence type="predicted"/>
<gene>
    <name evidence="2" type="ORF">R0G89_09910</name>
</gene>
<dbReference type="RefSeq" id="WP_317072554.1">
    <property type="nucleotide sequence ID" value="NZ_CP098368.1"/>
</dbReference>
<feature type="chain" id="PRO_5044015604" evidence="1">
    <location>
        <begin position="27"/>
        <end position="340"/>
    </location>
</feature>
<sequence length="340" mass="37600">MKKSMLTALIALGFITPIITNTGASAAEFNQNEPNASAIIQKINQQQQKLPKLSEKQLKIQDSDIATWMPNPSLREAILGLLIQNGYLPEGSTVNDITKDLLASVDDGSIFDIDIDTFAGSEITPNIGEGLQYFNPEARVTMEISVADDSRAMQINFAQLHENVDRWDILVINPDKVGNSQLAQKIIDAKLPPKGNVKTLPSVYYLRANYTKNSNHIAPIFTESIDISNSLSPTINVTNDDFWKEIDQSLFLNSVVNSALIAKSNDYAILSPGSFFSFNQTSEGNFLGTLPDTEAIVDAMDRVNNAPQAYYTLLLQTNLYHDNQHQEILLGSSIYADFHK</sequence>
<comment type="caution">
    <text evidence="2">The sequence shown here is derived from an EMBL/GenBank/DDBJ whole genome shotgun (WGS) entry which is preliminary data.</text>
</comment>
<dbReference type="Proteomes" id="UP001280897">
    <property type="component" value="Unassembled WGS sequence"/>
</dbReference>
<organism evidence="2 3">
    <name type="scientific">Pediococcus acidilactici</name>
    <dbReference type="NCBI Taxonomy" id="1254"/>
    <lineage>
        <taxon>Bacteria</taxon>
        <taxon>Bacillati</taxon>
        <taxon>Bacillota</taxon>
        <taxon>Bacilli</taxon>
        <taxon>Lactobacillales</taxon>
        <taxon>Lactobacillaceae</taxon>
        <taxon>Pediococcus</taxon>
        <taxon>Pediococcus acidilactici group</taxon>
    </lineage>
</organism>
<keyword evidence="1" id="KW-0732">Signal</keyword>